<accession>A0ABW1PDG2</accession>
<organism evidence="8 9">
    <name type="scientific">Saccharothrix lopnurensis</name>
    <dbReference type="NCBI Taxonomy" id="1670621"/>
    <lineage>
        <taxon>Bacteria</taxon>
        <taxon>Bacillati</taxon>
        <taxon>Actinomycetota</taxon>
        <taxon>Actinomycetes</taxon>
        <taxon>Pseudonocardiales</taxon>
        <taxon>Pseudonocardiaceae</taxon>
        <taxon>Saccharothrix</taxon>
    </lineage>
</organism>
<evidence type="ECO:0000256" key="2">
    <source>
        <dbReference type="ARBA" id="ARBA00005466"/>
    </source>
</evidence>
<evidence type="ECO:0000256" key="5">
    <source>
        <dbReference type="ARBA" id="ARBA00023002"/>
    </source>
</evidence>
<protein>
    <submittedName>
        <fullName evidence="8">FAD-binding oxidoreductase</fullName>
    </submittedName>
</protein>
<keyword evidence="3" id="KW-0285">Flavoprotein</keyword>
<reference evidence="9" key="1">
    <citation type="journal article" date="2019" name="Int. J. Syst. Evol. Microbiol.">
        <title>The Global Catalogue of Microorganisms (GCM) 10K type strain sequencing project: providing services to taxonomists for standard genome sequencing and annotation.</title>
        <authorList>
            <consortium name="The Broad Institute Genomics Platform"/>
            <consortium name="The Broad Institute Genome Sequencing Center for Infectious Disease"/>
            <person name="Wu L."/>
            <person name="Ma J."/>
        </authorList>
    </citation>
    <scope>NUCLEOTIDE SEQUENCE [LARGE SCALE GENOMIC DNA]</scope>
    <source>
        <strain evidence="9">CGMCC 4.7246</strain>
    </source>
</reference>
<dbReference type="PANTHER" id="PTHR42973:SF39">
    <property type="entry name" value="FAD-BINDING PCMH-TYPE DOMAIN-CONTAINING PROTEIN"/>
    <property type="match status" value="1"/>
</dbReference>
<feature type="region of interest" description="Disordered" evidence="6">
    <location>
        <begin position="1"/>
        <end position="24"/>
    </location>
</feature>
<dbReference type="Pfam" id="PF08031">
    <property type="entry name" value="BBE"/>
    <property type="match status" value="1"/>
</dbReference>
<proteinExistence type="inferred from homology"/>
<evidence type="ECO:0000256" key="3">
    <source>
        <dbReference type="ARBA" id="ARBA00022630"/>
    </source>
</evidence>
<sequence>MATGTLLGGAASADAEPRAVAGGEERAATIAAGDPRYDAFLRGDNHRFVGRPDHVRVATSTRQVVDAVSEAVARGRRIAVRSGGHGWEDFTTSSDIKVLLDLSLMDQVQFDRSKRAFSIEPGTTLGEAYRSLYSRWGVAFPGGDCPEVGVGGHIVGGGHGPLSRRFGATVDYLHAVEVVVVDRSGRARAVVASRDRHDPNRELWWAHTGGGGGNFGIVTKYWLRDPDVASADPTALLPKPPARWLVGDLMWRWDSLTEQAFHALVREHGAWFERNSSAHSPYANLSGWLVLGHRAGGFVSLTAMIDDSLPDAAGLLNAHFGEITARMGVAPVVDRRQSVPWLYRMTYPGAGKWGDRDTRRYKAKSAFLRKAYSDGQISTLYRYLDGAAPANPNALVILLPAGGRVNSVPAGATAMAHRGSVLKMICGASWRTEAEDAANLAWVRGLYRDLYADSGGVPVPGEASEGAYINYADADLADPVWNASGAPWTSLYYQGNYPRLQAVKKRWDPRDVFRHALSVRLPD</sequence>
<gene>
    <name evidence="8" type="ORF">ACFP3R_27880</name>
</gene>
<dbReference type="InterPro" id="IPR036318">
    <property type="entry name" value="FAD-bd_PCMH-like_sf"/>
</dbReference>
<dbReference type="InterPro" id="IPR006094">
    <property type="entry name" value="Oxid_FAD_bind_N"/>
</dbReference>
<keyword evidence="5" id="KW-0560">Oxidoreductase</keyword>
<dbReference type="Gene3D" id="3.30.465.10">
    <property type="match status" value="1"/>
</dbReference>
<dbReference type="Proteomes" id="UP001596220">
    <property type="component" value="Unassembled WGS sequence"/>
</dbReference>
<evidence type="ECO:0000256" key="1">
    <source>
        <dbReference type="ARBA" id="ARBA00001974"/>
    </source>
</evidence>
<dbReference type="InterPro" id="IPR050416">
    <property type="entry name" value="FAD-linked_Oxidoreductase"/>
</dbReference>
<name>A0ABW1PDG2_9PSEU</name>
<dbReference type="PROSITE" id="PS51387">
    <property type="entry name" value="FAD_PCMH"/>
    <property type="match status" value="1"/>
</dbReference>
<dbReference type="InterPro" id="IPR012951">
    <property type="entry name" value="BBE"/>
</dbReference>
<comment type="cofactor">
    <cofactor evidence="1">
        <name>FAD</name>
        <dbReference type="ChEBI" id="CHEBI:57692"/>
    </cofactor>
</comment>
<dbReference type="InterPro" id="IPR016166">
    <property type="entry name" value="FAD-bd_PCMH"/>
</dbReference>
<evidence type="ECO:0000256" key="4">
    <source>
        <dbReference type="ARBA" id="ARBA00022827"/>
    </source>
</evidence>
<dbReference type="InterPro" id="IPR016169">
    <property type="entry name" value="FAD-bd_PCMH_sub2"/>
</dbReference>
<keyword evidence="9" id="KW-1185">Reference proteome</keyword>
<evidence type="ECO:0000259" key="7">
    <source>
        <dbReference type="PROSITE" id="PS51387"/>
    </source>
</evidence>
<evidence type="ECO:0000313" key="9">
    <source>
        <dbReference type="Proteomes" id="UP001596220"/>
    </source>
</evidence>
<dbReference type="EMBL" id="JBHSQO010000038">
    <property type="protein sequence ID" value="MFC6093108.1"/>
    <property type="molecule type" value="Genomic_DNA"/>
</dbReference>
<dbReference type="Pfam" id="PF01565">
    <property type="entry name" value="FAD_binding_4"/>
    <property type="match status" value="1"/>
</dbReference>
<keyword evidence="4" id="KW-0274">FAD</keyword>
<dbReference type="RefSeq" id="WP_380639969.1">
    <property type="nucleotide sequence ID" value="NZ_JBHSQO010000038.1"/>
</dbReference>
<evidence type="ECO:0000256" key="6">
    <source>
        <dbReference type="SAM" id="MobiDB-lite"/>
    </source>
</evidence>
<feature type="domain" description="FAD-binding PCMH-type" evidence="7">
    <location>
        <begin position="48"/>
        <end position="228"/>
    </location>
</feature>
<dbReference type="SUPFAM" id="SSF56176">
    <property type="entry name" value="FAD-binding/transporter-associated domain-like"/>
    <property type="match status" value="1"/>
</dbReference>
<feature type="compositionally biased region" description="Low complexity" evidence="6">
    <location>
        <begin position="1"/>
        <end position="11"/>
    </location>
</feature>
<dbReference type="PANTHER" id="PTHR42973">
    <property type="entry name" value="BINDING OXIDOREDUCTASE, PUTATIVE (AFU_ORTHOLOGUE AFUA_1G17690)-RELATED"/>
    <property type="match status" value="1"/>
</dbReference>
<comment type="caution">
    <text evidence="8">The sequence shown here is derived from an EMBL/GenBank/DDBJ whole genome shotgun (WGS) entry which is preliminary data.</text>
</comment>
<evidence type="ECO:0000313" key="8">
    <source>
        <dbReference type="EMBL" id="MFC6093108.1"/>
    </source>
</evidence>
<dbReference type="Gene3D" id="3.40.462.20">
    <property type="match status" value="1"/>
</dbReference>
<comment type="similarity">
    <text evidence="2">Belongs to the oxygen-dependent FAD-linked oxidoreductase family.</text>
</comment>